<reference evidence="1" key="1">
    <citation type="submission" date="2018-07" db="EMBL/GenBank/DDBJ databases">
        <authorList>
            <person name="Ashton P.M."/>
            <person name="Dallman T."/>
            <person name="Nair S."/>
            <person name="De Pinna E."/>
            <person name="Peters T."/>
            <person name="Grant K."/>
        </authorList>
    </citation>
    <scope>NUCLEOTIDE SEQUENCE</scope>
    <source>
        <strain evidence="1">136562</strain>
    </source>
</reference>
<name>A0A5W5W9I1_SALNE</name>
<accession>A0A5W5W9I1</accession>
<dbReference type="EMBL" id="AAHKWI010000012">
    <property type="protein sequence ID" value="EBX3154230.1"/>
    <property type="molecule type" value="Genomic_DNA"/>
</dbReference>
<comment type="caution">
    <text evidence="1">The sequence shown here is derived from an EMBL/GenBank/DDBJ whole genome shotgun (WGS) entry which is preliminary data.</text>
</comment>
<proteinExistence type="predicted"/>
<sequence length="159" mass="18143">MGQLQLVLLDRFARQVTGQSLSDLQPLEGTGSQAHEIIWPLGSFFKNRTEDILKTDYCHDYEPQADQAIEDYVFRDIPWNDAPLPVITVLYERFVQLCSLFVAHKLNNSTTMLPPCIGEKERTKFLALFWLHGMTLPFPVKGQSLFEHGKLFPPQGGVH</sequence>
<gene>
    <name evidence="1" type="ORF">DRT54_09125</name>
</gene>
<evidence type="ECO:0000313" key="1">
    <source>
        <dbReference type="EMBL" id="EBX3154230.1"/>
    </source>
</evidence>
<dbReference type="AlphaFoldDB" id="A0A5W5W9I1"/>
<protein>
    <submittedName>
        <fullName evidence="1">Uncharacterized protein</fullName>
    </submittedName>
</protein>
<organism evidence="1">
    <name type="scientific">Salmonella newport</name>
    <dbReference type="NCBI Taxonomy" id="108619"/>
    <lineage>
        <taxon>Bacteria</taxon>
        <taxon>Pseudomonadati</taxon>
        <taxon>Pseudomonadota</taxon>
        <taxon>Gammaproteobacteria</taxon>
        <taxon>Enterobacterales</taxon>
        <taxon>Enterobacteriaceae</taxon>
        <taxon>Salmonella</taxon>
    </lineage>
</organism>